<protein>
    <recommendedName>
        <fullName evidence="3">Sporulation membrane protein YtrI C-terminal domain-containing protein</fullName>
    </recommendedName>
</protein>
<keyword evidence="2" id="KW-0812">Transmembrane</keyword>
<sequence>MRIPSFDHFQRFVQAAAFFACGLIVGSAVYSALQNAQVDQLIRENYKLQDELTTLRKEVDQNQQRRKENVIRSIVPFIEEPRGKPPLDIVTEAELKKRLEKDLKIFIGRNIYMIGSDSRIARNLLEQKIYDHIGDKDYEVSVKTMLVVDGVLQVWVEAKIHHPK</sequence>
<dbReference type="EMBL" id="JASKHM010000020">
    <property type="protein sequence ID" value="MEQ4486279.1"/>
    <property type="molecule type" value="Genomic_DNA"/>
</dbReference>
<name>A0ABV1L1T8_9BACL</name>
<evidence type="ECO:0000313" key="5">
    <source>
        <dbReference type="Proteomes" id="UP001493487"/>
    </source>
</evidence>
<evidence type="ECO:0000313" key="4">
    <source>
        <dbReference type="EMBL" id="MEQ4486279.1"/>
    </source>
</evidence>
<dbReference type="Proteomes" id="UP001493487">
    <property type="component" value="Unassembled WGS sequence"/>
</dbReference>
<organism evidence="4 5">
    <name type="scientific">Cohnella silvisoli</name>
    <dbReference type="NCBI Taxonomy" id="2873699"/>
    <lineage>
        <taxon>Bacteria</taxon>
        <taxon>Bacillati</taxon>
        <taxon>Bacillota</taxon>
        <taxon>Bacilli</taxon>
        <taxon>Bacillales</taxon>
        <taxon>Paenibacillaceae</taxon>
        <taxon>Cohnella</taxon>
    </lineage>
</organism>
<evidence type="ECO:0000256" key="2">
    <source>
        <dbReference type="SAM" id="Phobius"/>
    </source>
</evidence>
<comment type="caution">
    <text evidence="4">The sequence shown here is derived from an EMBL/GenBank/DDBJ whole genome shotgun (WGS) entry which is preliminary data.</text>
</comment>
<accession>A0ABV1L1T8</accession>
<feature type="transmembrane region" description="Helical" evidence="2">
    <location>
        <begin position="12"/>
        <end position="33"/>
    </location>
</feature>
<dbReference type="RefSeq" id="WP_232189705.1">
    <property type="nucleotide sequence ID" value="NZ_JAIOAP010000022.1"/>
</dbReference>
<feature type="coiled-coil region" evidence="1">
    <location>
        <begin position="38"/>
        <end position="65"/>
    </location>
</feature>
<gene>
    <name evidence="4" type="ORF">QJS35_28240</name>
</gene>
<keyword evidence="2" id="KW-1133">Transmembrane helix</keyword>
<evidence type="ECO:0000259" key="3">
    <source>
        <dbReference type="Pfam" id="PF26347"/>
    </source>
</evidence>
<dbReference type="Pfam" id="PF26347">
    <property type="entry name" value="YtrI_sporulation"/>
    <property type="match status" value="1"/>
</dbReference>
<reference evidence="4 5" key="1">
    <citation type="journal article" date="2023" name="Genome Announc.">
        <title>Pan-Genome Analyses of the Genus Cohnella and Proposal of the Novel Species Cohnella silvisoli sp. nov., Isolated from Forest Soil.</title>
        <authorList>
            <person name="Wang C."/>
            <person name="Mao L."/>
            <person name="Bao G."/>
            <person name="Zhu H."/>
        </authorList>
    </citation>
    <scope>NUCLEOTIDE SEQUENCE [LARGE SCALE GENOMIC DNA]</scope>
    <source>
        <strain evidence="4 5">NL03-T5-1</strain>
    </source>
</reference>
<keyword evidence="2" id="KW-0472">Membrane</keyword>
<feature type="domain" description="Sporulation membrane protein YtrI C-terminal" evidence="3">
    <location>
        <begin position="83"/>
        <end position="159"/>
    </location>
</feature>
<keyword evidence="5" id="KW-1185">Reference proteome</keyword>
<dbReference type="InterPro" id="IPR058620">
    <property type="entry name" value="YtrI_C"/>
</dbReference>
<proteinExistence type="predicted"/>
<keyword evidence="1" id="KW-0175">Coiled coil</keyword>
<evidence type="ECO:0000256" key="1">
    <source>
        <dbReference type="SAM" id="Coils"/>
    </source>
</evidence>